<organism evidence="8 9">
    <name type="scientific">Monoraphidium neglectum</name>
    <dbReference type="NCBI Taxonomy" id="145388"/>
    <lineage>
        <taxon>Eukaryota</taxon>
        <taxon>Viridiplantae</taxon>
        <taxon>Chlorophyta</taxon>
        <taxon>core chlorophytes</taxon>
        <taxon>Chlorophyceae</taxon>
        <taxon>CS clade</taxon>
        <taxon>Sphaeropleales</taxon>
        <taxon>Selenastraceae</taxon>
        <taxon>Monoraphidium</taxon>
    </lineage>
</organism>
<dbReference type="Proteomes" id="UP000054498">
    <property type="component" value="Unassembled WGS sequence"/>
</dbReference>
<dbReference type="PANTHER" id="PTHR21428:SF11">
    <property type="entry name" value="MEDIATOR OF RNA POLYMERASE II TRANSCRIPTION SUBUNIT 7"/>
    <property type="match status" value="1"/>
</dbReference>
<evidence type="ECO:0000256" key="3">
    <source>
        <dbReference type="ARBA" id="ARBA00023015"/>
    </source>
</evidence>
<dbReference type="AlphaFoldDB" id="A0A0D2KQH6"/>
<dbReference type="GO" id="GO:0016592">
    <property type="term" value="C:mediator complex"/>
    <property type="evidence" value="ECO:0007669"/>
    <property type="project" value="InterPro"/>
</dbReference>
<evidence type="ECO:0000256" key="5">
    <source>
        <dbReference type="ARBA" id="ARBA00023242"/>
    </source>
</evidence>
<evidence type="ECO:0000256" key="4">
    <source>
        <dbReference type="ARBA" id="ARBA00023163"/>
    </source>
</evidence>
<dbReference type="GO" id="GO:0070847">
    <property type="term" value="C:core mediator complex"/>
    <property type="evidence" value="ECO:0007669"/>
    <property type="project" value="TreeGrafter"/>
</dbReference>
<evidence type="ECO:0000313" key="8">
    <source>
        <dbReference type="EMBL" id="KIY97878.1"/>
    </source>
</evidence>
<dbReference type="OrthoDB" id="10253553at2759"/>
<keyword evidence="6" id="KW-0010">Activator</keyword>
<dbReference type="GeneID" id="25727211"/>
<comment type="similarity">
    <text evidence="2 6">Belongs to the Mediator complex subunit 7 family.</text>
</comment>
<accession>A0A0D2KQH6</accession>
<dbReference type="EMBL" id="KK102391">
    <property type="protein sequence ID" value="KIY97878.1"/>
    <property type="molecule type" value="Genomic_DNA"/>
</dbReference>
<dbReference type="STRING" id="145388.A0A0D2KQH6"/>
<feature type="compositionally biased region" description="Low complexity" evidence="7">
    <location>
        <begin position="171"/>
        <end position="187"/>
    </location>
</feature>
<comment type="subcellular location">
    <subcellularLocation>
        <location evidence="1 6">Nucleus</location>
    </subcellularLocation>
</comment>
<dbReference type="SUPFAM" id="SSF140718">
    <property type="entry name" value="Mediator hinge subcomplex-like"/>
    <property type="match status" value="1"/>
</dbReference>
<dbReference type="InterPro" id="IPR009244">
    <property type="entry name" value="Mediatior_Med7"/>
</dbReference>
<reference evidence="8 9" key="1">
    <citation type="journal article" date="2013" name="BMC Genomics">
        <title>Reconstruction of the lipid metabolism for the microalga Monoraphidium neglectum from its genome sequence reveals characteristics suitable for biofuel production.</title>
        <authorList>
            <person name="Bogen C."/>
            <person name="Al-Dilaimi A."/>
            <person name="Albersmeier A."/>
            <person name="Wichmann J."/>
            <person name="Grundmann M."/>
            <person name="Rupp O."/>
            <person name="Lauersen K.J."/>
            <person name="Blifernez-Klassen O."/>
            <person name="Kalinowski J."/>
            <person name="Goesmann A."/>
            <person name="Mussgnug J.H."/>
            <person name="Kruse O."/>
        </authorList>
    </citation>
    <scope>NUCLEOTIDE SEQUENCE [LARGE SCALE GENOMIC DNA]</scope>
    <source>
        <strain evidence="8 9">SAG 48.87</strain>
    </source>
</reference>
<dbReference type="Gene3D" id="6.10.140.200">
    <property type="match status" value="1"/>
</dbReference>
<name>A0A0D2KQH6_9CHLO</name>
<dbReference type="GO" id="GO:0006357">
    <property type="term" value="P:regulation of transcription by RNA polymerase II"/>
    <property type="evidence" value="ECO:0007669"/>
    <property type="project" value="InterPro"/>
</dbReference>
<dbReference type="InterPro" id="IPR044888">
    <property type="entry name" value="Mediatior_Med7_sf"/>
</dbReference>
<evidence type="ECO:0000256" key="2">
    <source>
        <dbReference type="ARBA" id="ARBA00009994"/>
    </source>
</evidence>
<dbReference type="PANTHER" id="PTHR21428">
    <property type="entry name" value="MEDIATOR OF RNA POLYMERASE II TRANSCRIPTION SUBUNIT 7"/>
    <property type="match status" value="1"/>
</dbReference>
<comment type="function">
    <text evidence="6">Component of the Mediator complex, a coactivator involved in the regulated transcription of nearly all RNA polymerase II-dependent genes. Mediator functions as a bridge to convey information from gene-specific regulatory proteins to the basal RNA polymerase II transcription machinery.</text>
</comment>
<evidence type="ECO:0000256" key="1">
    <source>
        <dbReference type="ARBA" id="ARBA00004123"/>
    </source>
</evidence>
<comment type="subunit">
    <text evidence="6">Component of the Mediator complex.</text>
</comment>
<evidence type="ECO:0000256" key="7">
    <source>
        <dbReference type="SAM" id="MobiDB-lite"/>
    </source>
</evidence>
<keyword evidence="3 6" id="KW-0805">Transcription regulation</keyword>
<keyword evidence="9" id="KW-1185">Reference proteome</keyword>
<dbReference type="InterPro" id="IPR037212">
    <property type="entry name" value="Med7/Med21-like"/>
</dbReference>
<gene>
    <name evidence="8" type="ORF">MNEG_10084</name>
</gene>
<dbReference type="Pfam" id="PF05983">
    <property type="entry name" value="Med7"/>
    <property type="match status" value="1"/>
</dbReference>
<sequence>MAGEVAAVSQYPEPPHYYRLYRDGAQAGPPPPPPVVEEFTLFGAPFNLREPLAPPLEVGALFRPRPDGTIDAKQELLQLNRLLLCLFLELLSVLVEQPTAYAETLTRVIGALQNMQHLANLLRPQQARHTLEHMLKTQIARKREALAGLRTEVARIREQLGATVARLAAAGDDAAESAPRPGAAGATVEGGEGRGASAMDTS</sequence>
<dbReference type="GO" id="GO:0003712">
    <property type="term" value="F:transcription coregulator activity"/>
    <property type="evidence" value="ECO:0007669"/>
    <property type="project" value="InterPro"/>
</dbReference>
<dbReference type="KEGG" id="mng:MNEG_10084"/>
<proteinExistence type="inferred from homology"/>
<feature type="region of interest" description="Disordered" evidence="7">
    <location>
        <begin position="171"/>
        <end position="202"/>
    </location>
</feature>
<dbReference type="RefSeq" id="XP_013896898.1">
    <property type="nucleotide sequence ID" value="XM_014041444.1"/>
</dbReference>
<protein>
    <recommendedName>
        <fullName evidence="6">Mediator of RNA polymerase II transcription subunit 7</fullName>
    </recommendedName>
</protein>
<evidence type="ECO:0000256" key="6">
    <source>
        <dbReference type="RuleBase" id="RU364060"/>
    </source>
</evidence>
<evidence type="ECO:0000313" key="9">
    <source>
        <dbReference type="Proteomes" id="UP000054498"/>
    </source>
</evidence>
<keyword evidence="4 6" id="KW-0804">Transcription</keyword>
<keyword evidence="5 6" id="KW-0539">Nucleus</keyword>